<organism evidence="2 3">
    <name type="scientific">Pseudoteredinibacter isoporae</name>
    <dbReference type="NCBI Taxonomy" id="570281"/>
    <lineage>
        <taxon>Bacteria</taxon>
        <taxon>Pseudomonadati</taxon>
        <taxon>Pseudomonadota</taxon>
        <taxon>Gammaproteobacteria</taxon>
        <taxon>Cellvibrionales</taxon>
        <taxon>Cellvibrionaceae</taxon>
        <taxon>Pseudoteredinibacter</taxon>
    </lineage>
</organism>
<dbReference type="EMBL" id="JACHHT010000001">
    <property type="protein sequence ID" value="MBB6521225.1"/>
    <property type="molecule type" value="Genomic_DNA"/>
</dbReference>
<accession>A0A7X0JS23</accession>
<dbReference type="InterPro" id="IPR042189">
    <property type="entry name" value="RNA_pol_sigma_70_r1_1_sf"/>
</dbReference>
<dbReference type="GO" id="GO:0003677">
    <property type="term" value="F:DNA binding"/>
    <property type="evidence" value="ECO:0007669"/>
    <property type="project" value="InterPro"/>
</dbReference>
<dbReference type="Proteomes" id="UP000528457">
    <property type="component" value="Unassembled WGS sequence"/>
</dbReference>
<sequence length="61" mass="7161">MDLLYMDSIPELFELTRKNECLDYEELMDVMEREGLSIEHINVLIEMLRDSGVKVRGKGKD</sequence>
<feature type="domain" description="RNA polymerase sigma factor 70 region 1.1" evidence="1">
    <location>
        <begin position="6"/>
        <end position="56"/>
    </location>
</feature>
<dbReference type="Gene3D" id="1.10.220.120">
    <property type="entry name" value="Sigma-70 factor, region 1.1"/>
    <property type="match status" value="1"/>
</dbReference>
<dbReference type="InterPro" id="IPR007127">
    <property type="entry name" value="RNA_pol_sigma_70_r1_1"/>
</dbReference>
<name>A0A7X0JS23_9GAMM</name>
<dbReference type="Pfam" id="PF03979">
    <property type="entry name" value="Sigma70_r1_1"/>
    <property type="match status" value="1"/>
</dbReference>
<evidence type="ECO:0000313" key="2">
    <source>
        <dbReference type="EMBL" id="MBB6521225.1"/>
    </source>
</evidence>
<dbReference type="RefSeq" id="WP_166849118.1">
    <property type="nucleotide sequence ID" value="NZ_JAAONY010000001.1"/>
</dbReference>
<reference evidence="2 3" key="1">
    <citation type="submission" date="2020-08" db="EMBL/GenBank/DDBJ databases">
        <title>Genomic Encyclopedia of Type Strains, Phase IV (KMG-IV): sequencing the most valuable type-strain genomes for metagenomic binning, comparative biology and taxonomic classification.</title>
        <authorList>
            <person name="Goeker M."/>
        </authorList>
    </citation>
    <scope>NUCLEOTIDE SEQUENCE [LARGE SCALE GENOMIC DNA]</scope>
    <source>
        <strain evidence="2 3">DSM 22368</strain>
    </source>
</reference>
<protein>
    <recommendedName>
        <fullName evidence="1">RNA polymerase sigma factor 70 region 1.1 domain-containing protein</fullName>
    </recommendedName>
</protein>
<evidence type="ECO:0000259" key="1">
    <source>
        <dbReference type="Pfam" id="PF03979"/>
    </source>
</evidence>
<proteinExistence type="predicted"/>
<dbReference type="InParanoid" id="A0A7X0JS23"/>
<evidence type="ECO:0000313" key="3">
    <source>
        <dbReference type="Proteomes" id="UP000528457"/>
    </source>
</evidence>
<keyword evidence="3" id="KW-1185">Reference proteome</keyword>
<dbReference type="GO" id="GO:0016987">
    <property type="term" value="F:sigma factor activity"/>
    <property type="evidence" value="ECO:0007669"/>
    <property type="project" value="InterPro"/>
</dbReference>
<gene>
    <name evidence="2" type="ORF">HNR48_001503</name>
</gene>
<dbReference type="AlphaFoldDB" id="A0A7X0JS23"/>
<comment type="caution">
    <text evidence="2">The sequence shown here is derived from an EMBL/GenBank/DDBJ whole genome shotgun (WGS) entry which is preliminary data.</text>
</comment>